<evidence type="ECO:0000313" key="1">
    <source>
        <dbReference type="EMBL" id="PKB97779.1"/>
    </source>
</evidence>
<dbReference type="AlphaFoldDB" id="A0A2N0NT72"/>
<protein>
    <recommendedName>
        <fullName evidence="3">DNase I-like protein</fullName>
    </recommendedName>
</protein>
<dbReference type="Gene3D" id="3.60.10.10">
    <property type="entry name" value="Endonuclease/exonuclease/phosphatase"/>
    <property type="match status" value="1"/>
</dbReference>
<dbReference type="EMBL" id="LLXJ01002989">
    <property type="protein sequence ID" value="PKB97779.1"/>
    <property type="molecule type" value="Genomic_DNA"/>
</dbReference>
<gene>
    <name evidence="1" type="ORF">RhiirA5_432509</name>
</gene>
<evidence type="ECO:0008006" key="3">
    <source>
        <dbReference type="Google" id="ProtNLM"/>
    </source>
</evidence>
<reference evidence="1 2" key="1">
    <citation type="submission" date="2016-04" db="EMBL/GenBank/DDBJ databases">
        <title>Genome analyses suggest a sexual origin of heterokaryosis in a supposedly ancient asexual fungus.</title>
        <authorList>
            <person name="Ropars J."/>
            <person name="Sedzielewska K."/>
            <person name="Noel J."/>
            <person name="Charron P."/>
            <person name="Farinelli L."/>
            <person name="Marton T."/>
            <person name="Kruger M."/>
            <person name="Pelin A."/>
            <person name="Brachmann A."/>
            <person name="Corradi N."/>
        </authorList>
    </citation>
    <scope>NUCLEOTIDE SEQUENCE [LARGE SCALE GENOMIC DNA]</scope>
    <source>
        <strain evidence="1 2">A5</strain>
    </source>
</reference>
<organism evidence="1 2">
    <name type="scientific">Rhizophagus irregularis</name>
    <dbReference type="NCBI Taxonomy" id="588596"/>
    <lineage>
        <taxon>Eukaryota</taxon>
        <taxon>Fungi</taxon>
        <taxon>Fungi incertae sedis</taxon>
        <taxon>Mucoromycota</taxon>
        <taxon>Glomeromycotina</taxon>
        <taxon>Glomeromycetes</taxon>
        <taxon>Glomerales</taxon>
        <taxon>Glomeraceae</taxon>
        <taxon>Rhizophagus</taxon>
    </lineage>
</organism>
<accession>A0A2N0NT72</accession>
<dbReference type="Proteomes" id="UP000232722">
    <property type="component" value="Unassembled WGS sequence"/>
</dbReference>
<dbReference type="VEuPathDB" id="FungiDB:FUN_014295"/>
<dbReference type="SUPFAM" id="SSF56219">
    <property type="entry name" value="DNase I-like"/>
    <property type="match status" value="1"/>
</dbReference>
<dbReference type="InterPro" id="IPR036691">
    <property type="entry name" value="Endo/exonu/phosph_ase_sf"/>
</dbReference>
<evidence type="ECO:0000313" key="2">
    <source>
        <dbReference type="Proteomes" id="UP000232722"/>
    </source>
</evidence>
<comment type="caution">
    <text evidence="1">The sequence shown here is derived from an EMBL/GenBank/DDBJ whole genome shotgun (WGS) entry which is preliminary data.</text>
</comment>
<sequence>MINNRVTYGERLKNKEQCQVPSILLKNNQNNASSSIQHVSNEQSQQIQNIHKTNNPDNLEEIVESSTNEENINVFLARQRLRFTKGNLNNQKMKDSMYLDLHIAAHNIDRIASTPSIQKLYSLLEFIEENNIDIMAISETNIDYRQEYFINQDIKLKIYSIIFSEHDQKTKGSGMALLAQLELYDVCRALYPDTELFTHEKWDKNKDKSSPILRSRIDPIWITHEADVIPVEFSVHSSQMITNSHHSIISTTVNISGFIKNNFRHCVPDQIQELNVDDKHKNNRIVNISRITNLQWENFTETLDREIEAWDF</sequence>
<reference evidence="1 2" key="2">
    <citation type="submission" date="2017-09" db="EMBL/GenBank/DDBJ databases">
        <title>Extensive intraspecific genome diversity in a model arbuscular mycorrhizal fungus.</title>
        <authorList>
            <person name="Chen E.C."/>
            <person name="Morin E."/>
            <person name="Beaudet D."/>
            <person name="Noel J."/>
            <person name="Ndikumana S."/>
            <person name="Charron P."/>
            <person name="St-Onge C."/>
            <person name="Giorgi J."/>
            <person name="Grigoriev I.V."/>
            <person name="Roux C."/>
            <person name="Martin F.M."/>
            <person name="Corradi N."/>
        </authorList>
    </citation>
    <scope>NUCLEOTIDE SEQUENCE [LARGE SCALE GENOMIC DNA]</scope>
    <source>
        <strain evidence="1 2">A5</strain>
    </source>
</reference>
<dbReference type="VEuPathDB" id="FungiDB:RhiirA1_476640"/>
<name>A0A2N0NT72_9GLOM</name>
<proteinExistence type="predicted"/>